<dbReference type="EMBL" id="OR756649">
    <property type="protein sequence ID" value="WZE63437.1"/>
    <property type="molecule type" value="Genomic_DNA"/>
</dbReference>
<sequence>MAHSNRKSTVKLVKGDRIALADDRFVVVDRVQLMPYGMARIWHGHLGLQHTDAGRRYTWKVVPA</sequence>
<reference evidence="1" key="1">
    <citation type="submission" date="2023-10" db="EMBL/GenBank/DDBJ databases">
        <title>Two new lytic phages for Micrococcus sp. strain 1402.</title>
        <authorList>
            <person name="Petrzik K."/>
        </authorList>
    </citation>
    <scope>NUCLEOTIDE SEQUENCE</scope>
</reference>
<name>A0AAU6R635_9CAUD</name>
<organism evidence="1">
    <name type="scientific">Micrococcus phage Kurnik</name>
    <dbReference type="NCBI Taxonomy" id="3092208"/>
    <lineage>
        <taxon>Viruses</taxon>
        <taxon>Duplodnaviria</taxon>
        <taxon>Heunggongvirae</taxon>
        <taxon>Uroviricota</taxon>
        <taxon>Caudoviricetes</taxon>
    </lineage>
</organism>
<proteinExistence type="predicted"/>
<evidence type="ECO:0000313" key="1">
    <source>
        <dbReference type="EMBL" id="WZE63437.1"/>
    </source>
</evidence>
<protein>
    <recommendedName>
        <fullName evidence="2">HNH endonuclease</fullName>
    </recommendedName>
</protein>
<accession>A0AAU6R635</accession>
<evidence type="ECO:0008006" key="2">
    <source>
        <dbReference type="Google" id="ProtNLM"/>
    </source>
</evidence>